<evidence type="ECO:0000313" key="1">
    <source>
        <dbReference type="EnsemblProtists" id="EOD29693"/>
    </source>
</evidence>
<proteinExistence type="predicted"/>
<reference evidence="2" key="1">
    <citation type="journal article" date="2013" name="Nature">
        <title>Pan genome of the phytoplankton Emiliania underpins its global distribution.</title>
        <authorList>
            <person name="Read B.A."/>
            <person name="Kegel J."/>
            <person name="Klute M.J."/>
            <person name="Kuo A."/>
            <person name="Lefebvre S.C."/>
            <person name="Maumus F."/>
            <person name="Mayer C."/>
            <person name="Miller J."/>
            <person name="Monier A."/>
            <person name="Salamov A."/>
            <person name="Young J."/>
            <person name="Aguilar M."/>
            <person name="Claverie J.M."/>
            <person name="Frickenhaus S."/>
            <person name="Gonzalez K."/>
            <person name="Herman E.K."/>
            <person name="Lin Y.C."/>
            <person name="Napier J."/>
            <person name="Ogata H."/>
            <person name="Sarno A.F."/>
            <person name="Shmutz J."/>
            <person name="Schroeder D."/>
            <person name="de Vargas C."/>
            <person name="Verret F."/>
            <person name="von Dassow P."/>
            <person name="Valentin K."/>
            <person name="Van de Peer Y."/>
            <person name="Wheeler G."/>
            <person name="Dacks J.B."/>
            <person name="Delwiche C.F."/>
            <person name="Dyhrman S.T."/>
            <person name="Glockner G."/>
            <person name="John U."/>
            <person name="Richards T."/>
            <person name="Worden A.Z."/>
            <person name="Zhang X."/>
            <person name="Grigoriev I.V."/>
            <person name="Allen A.E."/>
            <person name="Bidle K."/>
            <person name="Borodovsky M."/>
            <person name="Bowler C."/>
            <person name="Brownlee C."/>
            <person name="Cock J.M."/>
            <person name="Elias M."/>
            <person name="Gladyshev V.N."/>
            <person name="Groth M."/>
            <person name="Guda C."/>
            <person name="Hadaegh A."/>
            <person name="Iglesias-Rodriguez M.D."/>
            <person name="Jenkins J."/>
            <person name="Jones B.M."/>
            <person name="Lawson T."/>
            <person name="Leese F."/>
            <person name="Lindquist E."/>
            <person name="Lobanov A."/>
            <person name="Lomsadze A."/>
            <person name="Malik S.B."/>
            <person name="Marsh M.E."/>
            <person name="Mackinder L."/>
            <person name="Mock T."/>
            <person name="Mueller-Roeber B."/>
            <person name="Pagarete A."/>
            <person name="Parker M."/>
            <person name="Probert I."/>
            <person name="Quesneville H."/>
            <person name="Raines C."/>
            <person name="Rensing S.A."/>
            <person name="Riano-Pachon D.M."/>
            <person name="Richier S."/>
            <person name="Rokitta S."/>
            <person name="Shiraiwa Y."/>
            <person name="Soanes D.M."/>
            <person name="van der Giezen M."/>
            <person name="Wahlund T.M."/>
            <person name="Williams B."/>
            <person name="Wilson W."/>
            <person name="Wolfe G."/>
            <person name="Wurch L.L."/>
        </authorList>
    </citation>
    <scope>NUCLEOTIDE SEQUENCE</scope>
</reference>
<reference evidence="1" key="2">
    <citation type="submission" date="2024-10" db="UniProtKB">
        <authorList>
            <consortium name="EnsemblProtists"/>
        </authorList>
    </citation>
    <scope>IDENTIFICATION</scope>
</reference>
<dbReference type="RefSeq" id="XP_005782122.1">
    <property type="nucleotide sequence ID" value="XM_005782065.1"/>
</dbReference>
<evidence type="ECO:0000313" key="2">
    <source>
        <dbReference type="Proteomes" id="UP000013827"/>
    </source>
</evidence>
<dbReference type="Proteomes" id="UP000013827">
    <property type="component" value="Unassembled WGS sequence"/>
</dbReference>
<accession>A0A0D3K1Q8</accession>
<dbReference type="EnsemblProtists" id="EOD29693">
    <property type="protein sequence ID" value="EOD29693"/>
    <property type="gene ID" value="EMIHUDRAFT_365736"/>
</dbReference>
<name>A0A0D3K1Q8_EMIH1</name>
<dbReference type="InterPro" id="IPR027417">
    <property type="entry name" value="P-loop_NTPase"/>
</dbReference>
<dbReference type="PaxDb" id="2903-EOD29693"/>
<sequence>MRGRRERRNRAEEARFAKTRVQLHRDKAASGYCTAGDSSNVLPWASGEGLVLEPQAALTAATAAARSNWSVGGLKRCAIIVDRHTHKNGGSTVRDIFLENERLGYGLYQGYTQLGWNSDWRNVRRLADAAVGEGRTPSLLLMIEAHFGQVELKDRPMQDLAALRAFHLKHRVDCPIVLVTRVREPLDYYLSFFRWGVAFRIKEALATGKGKGKGALSRHWNGAAAAPRRPMWGHNFSEWAAQVPNLQSTIMARGMAASGAEYYGRMHGGSRPKNAQKAWQELDEMLSAFDVVGTVSRFDETLLLAADLVGLPVLTYKYNRPNQKGGYRGTNADICPDREACAALIRELAPRDHRMWAKYSAAFEARLAALGPAFARRVAGFKSAVKRAQPAWEVAPRAQTICRYHPETGPRARELAFPNLRCPVGEAGGKPLCQHFYAHRLFECPWQYVPNSSLTDSLGCWRPSSGFL</sequence>
<dbReference type="KEGG" id="ehx:EMIHUDRAFT_365736"/>
<keyword evidence="2" id="KW-1185">Reference proteome</keyword>
<dbReference type="Gene3D" id="3.40.50.300">
    <property type="entry name" value="P-loop containing nucleotide triphosphate hydrolases"/>
    <property type="match status" value="1"/>
</dbReference>
<dbReference type="AlphaFoldDB" id="A0A0D3K1Q8"/>
<dbReference type="eggNOG" id="ENOG502T0J7">
    <property type="taxonomic scope" value="Eukaryota"/>
</dbReference>
<protein>
    <submittedName>
        <fullName evidence="1">Uncharacterized protein</fullName>
    </submittedName>
</protein>
<dbReference type="GeneID" id="17274972"/>
<dbReference type="HOGENOM" id="CLU_584540_0_0_1"/>
<organism evidence="1 2">
    <name type="scientific">Emiliania huxleyi (strain CCMP1516)</name>
    <dbReference type="NCBI Taxonomy" id="280463"/>
    <lineage>
        <taxon>Eukaryota</taxon>
        <taxon>Haptista</taxon>
        <taxon>Haptophyta</taxon>
        <taxon>Prymnesiophyceae</taxon>
        <taxon>Isochrysidales</taxon>
        <taxon>Noelaerhabdaceae</taxon>
        <taxon>Emiliania</taxon>
    </lineage>
</organism>